<dbReference type="RefSeq" id="WP_306974097.1">
    <property type="nucleotide sequence ID" value="NZ_JAUSTQ010000001.1"/>
</dbReference>
<dbReference type="Pfam" id="PF13030">
    <property type="entry name" value="DUF3891"/>
    <property type="match status" value="1"/>
</dbReference>
<gene>
    <name evidence="1" type="ORF">J2S77_000368</name>
</gene>
<dbReference type="EMBL" id="JAUSTQ010000001">
    <property type="protein sequence ID" value="MDQ0158418.1"/>
    <property type="molecule type" value="Genomic_DNA"/>
</dbReference>
<dbReference type="Proteomes" id="UP001224359">
    <property type="component" value="Unassembled WGS sequence"/>
</dbReference>
<evidence type="ECO:0008006" key="3">
    <source>
        <dbReference type="Google" id="ProtNLM"/>
    </source>
</evidence>
<evidence type="ECO:0000313" key="1">
    <source>
        <dbReference type="EMBL" id="MDQ0158418.1"/>
    </source>
</evidence>
<name>A0ABT9VBX0_9BACI</name>
<keyword evidence="2" id="KW-1185">Reference proteome</keyword>
<reference evidence="1 2" key="1">
    <citation type="submission" date="2023-07" db="EMBL/GenBank/DDBJ databases">
        <title>Genomic Encyclopedia of Type Strains, Phase IV (KMG-IV): sequencing the most valuable type-strain genomes for metagenomic binning, comparative biology and taxonomic classification.</title>
        <authorList>
            <person name="Goeker M."/>
        </authorList>
    </citation>
    <scope>NUCLEOTIDE SEQUENCE [LARGE SCALE GENOMIC DNA]</scope>
    <source>
        <strain evidence="1 2">DSM 16460</strain>
    </source>
</reference>
<comment type="caution">
    <text evidence="1">The sequence shown here is derived from an EMBL/GenBank/DDBJ whole genome shotgun (WGS) entry which is preliminary data.</text>
</comment>
<dbReference type="InterPro" id="IPR024992">
    <property type="entry name" value="DUF3891"/>
</dbReference>
<accession>A0ABT9VBX0</accession>
<evidence type="ECO:0000313" key="2">
    <source>
        <dbReference type="Proteomes" id="UP001224359"/>
    </source>
</evidence>
<protein>
    <recommendedName>
        <fullName evidence="3">DUF3891 family protein</fullName>
    </recommendedName>
</protein>
<organism evidence="1 2">
    <name type="scientific">Alkalibacillus salilacus</name>
    <dbReference type="NCBI Taxonomy" id="284582"/>
    <lineage>
        <taxon>Bacteria</taxon>
        <taxon>Bacillati</taxon>
        <taxon>Bacillota</taxon>
        <taxon>Bacilli</taxon>
        <taxon>Bacillales</taxon>
        <taxon>Bacillaceae</taxon>
        <taxon>Alkalibacillus</taxon>
    </lineage>
</organism>
<sequence>MIITEREDSFIMIRQHDHALVSGEIAKQWLSKIFEGENWRDQVEYAVSHHDYAWIPLDAQPILNDEKNQPHSFMDYPVKPKVDHYSWGVDQVHKHSAYAALLCSWHYASFFDQQSDDPTISEFITREMNRQQSIKQQQLPDESEQDFHFKLLQFCDDLSLYMCLNEPGTPKHEEINMFKNGFRQQFQGLDEPIQAKWLDEQRIAVSPNPFKESFHLTIPVKEVDKNLINNRGLQQAFDLTEFDERHIYLV</sequence>
<proteinExistence type="predicted"/>